<feature type="region of interest" description="Disordered" evidence="1">
    <location>
        <begin position="66"/>
        <end position="110"/>
    </location>
</feature>
<dbReference type="STRING" id="1943.AQJ64_23775"/>
<evidence type="ECO:0000313" key="3">
    <source>
        <dbReference type="Proteomes" id="UP000052982"/>
    </source>
</evidence>
<keyword evidence="3" id="KW-1185">Reference proteome</keyword>
<accession>A0A117RBE5</accession>
<dbReference type="RefSeq" id="WP_055639158.1">
    <property type="nucleotide sequence ID" value="NZ_JBIRRP010000004.1"/>
</dbReference>
<evidence type="ECO:0000313" key="2">
    <source>
        <dbReference type="EMBL" id="KUN81401.1"/>
    </source>
</evidence>
<gene>
    <name evidence="2" type="ORF">AQJ64_23775</name>
</gene>
<dbReference type="EMBL" id="LMWW01000036">
    <property type="protein sequence ID" value="KUN81401.1"/>
    <property type="molecule type" value="Genomic_DNA"/>
</dbReference>
<protein>
    <submittedName>
        <fullName evidence="2">Uncharacterized protein</fullName>
    </submittedName>
</protein>
<dbReference type="Proteomes" id="UP000052982">
    <property type="component" value="Unassembled WGS sequence"/>
</dbReference>
<organism evidence="2 3">
    <name type="scientific">Streptomyces griseoruber</name>
    <dbReference type="NCBI Taxonomy" id="1943"/>
    <lineage>
        <taxon>Bacteria</taxon>
        <taxon>Bacillati</taxon>
        <taxon>Actinomycetota</taxon>
        <taxon>Actinomycetes</taxon>
        <taxon>Kitasatosporales</taxon>
        <taxon>Streptomycetaceae</taxon>
        <taxon>Streptomyces</taxon>
    </lineage>
</organism>
<reference evidence="2 3" key="1">
    <citation type="submission" date="2015-10" db="EMBL/GenBank/DDBJ databases">
        <title>Draft genome sequence of Streptomyces griseoruber DSM 40281, type strain for the species Streptomyces griseoruber.</title>
        <authorList>
            <person name="Ruckert C."/>
            <person name="Winkler A."/>
            <person name="Kalinowski J."/>
            <person name="Kampfer P."/>
            <person name="Glaeser S."/>
        </authorList>
    </citation>
    <scope>NUCLEOTIDE SEQUENCE [LARGE SCALE GENOMIC DNA]</scope>
    <source>
        <strain evidence="2 3">DSM 40281</strain>
    </source>
</reference>
<name>A0A117RBE5_9ACTN</name>
<comment type="caution">
    <text evidence="2">The sequence shown here is derived from an EMBL/GenBank/DDBJ whole genome shotgun (WGS) entry which is preliminary data.</text>
</comment>
<proteinExistence type="predicted"/>
<sequence>MAAPKISGVDRTQQVAPRLERLLCDDVERHVEVIGSRLEPAAGDVLSDGKSSLAAANALTLDVDRSRAAAEPSSLSSRRRDREGVTGSKPRCGDPGSGEKMRLWMMNRTR</sequence>
<dbReference type="AlphaFoldDB" id="A0A117RBE5"/>
<evidence type="ECO:0000256" key="1">
    <source>
        <dbReference type="SAM" id="MobiDB-lite"/>
    </source>
</evidence>